<evidence type="ECO:0000259" key="10">
    <source>
        <dbReference type="PROSITE" id="PS51379"/>
    </source>
</evidence>
<dbReference type="SUPFAM" id="SSF52467">
    <property type="entry name" value="DHS-like NAD/FAD-binding domain"/>
    <property type="match status" value="1"/>
</dbReference>
<evidence type="ECO:0000256" key="3">
    <source>
        <dbReference type="ARBA" id="ARBA00022630"/>
    </source>
</evidence>
<sequence>MLKIIDKNCVGCEACIDKCPYDALYMRENIAIVDKEKCTLCGVCVDHCNFEAIELITNSQKDNSYLNQYEGIWVLAEQREGELLNVSIELIGEARKLAKKKDANVTAVLVGNNLSEQAKTLINRGADKVFLLENKELENYRTEPYTQVISDLIKEEKPEIVLLGATNNGRDLGPRLAARLDTGLTADCTELDIDSEEEILLQTRPAFGGNLMATIVCPEHRPQMATVRPGVMMELEEDSNRTGEIIKIEPEIEEKNIITKIKDIIKEPKASINLESANIIVAGGRGVGCPENFSLIEELAQTVDGEVGASRAVVDEGWIQKEHQVGQTGKTVKPTLYIACGISGAIQHKAGMQNSDYIIAINKDPEAPIFDICDYGIVGDLKEIIPELIDEIA</sequence>
<keyword evidence="3" id="KW-0285">Flavoprotein</keyword>
<dbReference type="CDD" id="cd01715">
    <property type="entry name" value="ETF_alpha"/>
    <property type="match status" value="1"/>
</dbReference>
<keyword evidence="12" id="KW-1185">Reference proteome</keyword>
<dbReference type="Gene3D" id="3.40.50.620">
    <property type="entry name" value="HUPs"/>
    <property type="match status" value="1"/>
</dbReference>
<dbReference type="PROSITE" id="PS00696">
    <property type="entry name" value="ETF_ALPHA"/>
    <property type="match status" value="1"/>
</dbReference>
<reference evidence="11" key="1">
    <citation type="submission" date="2020-11" db="EMBL/GenBank/DDBJ databases">
        <title>Halonatronomonas betainensis gen. nov., sp. nov. a novel haloalkaliphilic representative of the family Halanaerobiacae capable of betaine degradation.</title>
        <authorList>
            <person name="Boltyanskaya Y."/>
            <person name="Kevbrin V."/>
            <person name="Detkova E."/>
            <person name="Grouzdev D.S."/>
            <person name="Koziaeva V."/>
            <person name="Zhilina T."/>
        </authorList>
    </citation>
    <scope>NUCLEOTIDE SEQUENCE</scope>
    <source>
        <strain evidence="11">Z-7014</strain>
    </source>
</reference>
<feature type="binding site" evidence="9">
    <location>
        <begin position="341"/>
        <end position="348"/>
    </location>
    <ligand>
        <name>FAD</name>
        <dbReference type="ChEBI" id="CHEBI:57692"/>
    </ligand>
</feature>
<dbReference type="Gene3D" id="3.30.70.20">
    <property type="match status" value="1"/>
</dbReference>
<dbReference type="InterPro" id="IPR033947">
    <property type="entry name" value="ETF_alpha_N"/>
</dbReference>
<dbReference type="SMART" id="SM00893">
    <property type="entry name" value="ETF"/>
    <property type="match status" value="1"/>
</dbReference>
<dbReference type="Proteomes" id="UP000621436">
    <property type="component" value="Unassembled WGS sequence"/>
</dbReference>
<dbReference type="SUPFAM" id="SSF54862">
    <property type="entry name" value="4Fe-4S ferredoxins"/>
    <property type="match status" value="1"/>
</dbReference>
<evidence type="ECO:0000256" key="5">
    <source>
        <dbReference type="ARBA" id="ARBA00022827"/>
    </source>
</evidence>
<dbReference type="GO" id="GO:0009055">
    <property type="term" value="F:electron transfer activity"/>
    <property type="evidence" value="ECO:0007669"/>
    <property type="project" value="InterPro"/>
</dbReference>
<dbReference type="RefSeq" id="WP_270454096.1">
    <property type="nucleotide sequence ID" value="NZ_JADPIE010000004.1"/>
</dbReference>
<dbReference type="InterPro" id="IPR017900">
    <property type="entry name" value="4Fe4S_Fe_S_CS"/>
</dbReference>
<dbReference type="InterPro" id="IPR001308">
    <property type="entry name" value="ETF_a/FixB"/>
</dbReference>
<name>A0A931FAM7_9FIRM</name>
<evidence type="ECO:0000256" key="2">
    <source>
        <dbReference type="ARBA" id="ARBA00022448"/>
    </source>
</evidence>
<evidence type="ECO:0000256" key="1">
    <source>
        <dbReference type="ARBA" id="ARBA00005817"/>
    </source>
</evidence>
<evidence type="ECO:0000256" key="7">
    <source>
        <dbReference type="ARBA" id="ARBA00023004"/>
    </source>
</evidence>
<feature type="domain" description="4Fe-4S ferredoxin-type" evidence="10">
    <location>
        <begin position="1"/>
        <end position="29"/>
    </location>
</feature>
<dbReference type="Gene3D" id="3.40.50.1220">
    <property type="entry name" value="TPP-binding domain"/>
    <property type="match status" value="1"/>
</dbReference>
<dbReference type="AlphaFoldDB" id="A0A931FAM7"/>
<evidence type="ECO:0000256" key="4">
    <source>
        <dbReference type="ARBA" id="ARBA00022723"/>
    </source>
</evidence>
<accession>A0A931FAM7</accession>
<dbReference type="GO" id="GO:0051536">
    <property type="term" value="F:iron-sulfur cluster binding"/>
    <property type="evidence" value="ECO:0007669"/>
    <property type="project" value="UniProtKB-KW"/>
</dbReference>
<feature type="binding site" evidence="9">
    <location>
        <begin position="324"/>
        <end position="328"/>
    </location>
    <ligand>
        <name>FAD</name>
        <dbReference type="ChEBI" id="CHEBI:57692"/>
    </ligand>
</feature>
<evidence type="ECO:0000313" key="12">
    <source>
        <dbReference type="Proteomes" id="UP000621436"/>
    </source>
</evidence>
<evidence type="ECO:0000256" key="9">
    <source>
        <dbReference type="PIRSR" id="PIRSR000089-1"/>
    </source>
</evidence>
<dbReference type="InterPro" id="IPR018206">
    <property type="entry name" value="ETF_asu_C_CS"/>
</dbReference>
<feature type="domain" description="4Fe-4S ferredoxin-type" evidence="10">
    <location>
        <begin position="31"/>
        <end position="58"/>
    </location>
</feature>
<dbReference type="GO" id="GO:0033539">
    <property type="term" value="P:fatty acid beta-oxidation using acyl-CoA dehydrogenase"/>
    <property type="evidence" value="ECO:0007669"/>
    <property type="project" value="TreeGrafter"/>
</dbReference>
<dbReference type="FunFam" id="3.40.50.1220:FF:000001">
    <property type="entry name" value="Electron transfer flavoprotein, alpha subunit"/>
    <property type="match status" value="1"/>
</dbReference>
<dbReference type="InterPro" id="IPR014731">
    <property type="entry name" value="ETF_asu_C"/>
</dbReference>
<dbReference type="InterPro" id="IPR017896">
    <property type="entry name" value="4Fe4S_Fe-S-bd"/>
</dbReference>
<protein>
    <submittedName>
        <fullName evidence="11">Electron transfer flavoprotein subunit alpha</fullName>
    </submittedName>
</protein>
<dbReference type="PROSITE" id="PS00198">
    <property type="entry name" value="4FE4S_FER_1"/>
    <property type="match status" value="1"/>
</dbReference>
<feature type="binding site" evidence="9">
    <location>
        <begin position="310"/>
        <end position="311"/>
    </location>
    <ligand>
        <name>FAD</name>
        <dbReference type="ChEBI" id="CHEBI:57692"/>
    </ligand>
</feature>
<keyword evidence="8" id="KW-0411">Iron-sulfur</keyword>
<keyword evidence="7" id="KW-0408">Iron</keyword>
<feature type="binding site" evidence="9">
    <location>
        <position position="362"/>
    </location>
    <ligand>
        <name>FAD</name>
        <dbReference type="ChEBI" id="CHEBI:57692"/>
    </ligand>
</feature>
<dbReference type="GO" id="GO:0046872">
    <property type="term" value="F:metal ion binding"/>
    <property type="evidence" value="ECO:0007669"/>
    <property type="project" value="UniProtKB-KW"/>
</dbReference>
<dbReference type="InterPro" id="IPR014730">
    <property type="entry name" value="ETF_a/b_N"/>
</dbReference>
<dbReference type="PANTHER" id="PTHR43153">
    <property type="entry name" value="ELECTRON TRANSFER FLAVOPROTEIN ALPHA"/>
    <property type="match status" value="1"/>
</dbReference>
<keyword evidence="4" id="KW-0479">Metal-binding</keyword>
<dbReference type="InterPro" id="IPR014729">
    <property type="entry name" value="Rossmann-like_a/b/a_fold"/>
</dbReference>
<dbReference type="EMBL" id="JADPIE010000004">
    <property type="protein sequence ID" value="MBF8437142.1"/>
    <property type="molecule type" value="Genomic_DNA"/>
</dbReference>
<comment type="similarity">
    <text evidence="1">Belongs to the ETF alpha-subunit/FixB family.</text>
</comment>
<comment type="cofactor">
    <cofactor evidence="9">
        <name>FAD</name>
        <dbReference type="ChEBI" id="CHEBI:57692"/>
    </cofactor>
    <text evidence="9">Binds 1 FAD per dimer.</text>
</comment>
<proteinExistence type="inferred from homology"/>
<dbReference type="Pfam" id="PF12838">
    <property type="entry name" value="Fer4_7"/>
    <property type="match status" value="1"/>
</dbReference>
<keyword evidence="2" id="KW-0813">Transport</keyword>
<evidence type="ECO:0000313" key="11">
    <source>
        <dbReference type="EMBL" id="MBF8437142.1"/>
    </source>
</evidence>
<keyword evidence="6" id="KW-0249">Electron transport</keyword>
<dbReference type="Pfam" id="PF00766">
    <property type="entry name" value="ETF_alpha"/>
    <property type="match status" value="1"/>
</dbReference>
<feature type="binding site" evidence="9">
    <location>
        <position position="285"/>
    </location>
    <ligand>
        <name>FAD</name>
        <dbReference type="ChEBI" id="CHEBI:57692"/>
    </ligand>
</feature>
<evidence type="ECO:0000256" key="8">
    <source>
        <dbReference type="ARBA" id="ARBA00023014"/>
    </source>
</evidence>
<dbReference type="SUPFAM" id="SSF52402">
    <property type="entry name" value="Adenine nucleotide alpha hydrolases-like"/>
    <property type="match status" value="1"/>
</dbReference>
<dbReference type="PROSITE" id="PS51379">
    <property type="entry name" value="4FE4S_FER_2"/>
    <property type="match status" value="2"/>
</dbReference>
<comment type="caution">
    <text evidence="11">The sequence shown here is derived from an EMBL/GenBank/DDBJ whole genome shotgun (WGS) entry which is preliminary data.</text>
</comment>
<evidence type="ECO:0000256" key="6">
    <source>
        <dbReference type="ARBA" id="ARBA00022982"/>
    </source>
</evidence>
<dbReference type="Pfam" id="PF01012">
    <property type="entry name" value="ETF"/>
    <property type="match status" value="1"/>
</dbReference>
<gene>
    <name evidence="11" type="ORF">I0Q91_08640</name>
</gene>
<dbReference type="PIRSF" id="PIRSF000089">
    <property type="entry name" value="Electra_flavoP_a"/>
    <property type="match status" value="1"/>
</dbReference>
<dbReference type="InterPro" id="IPR029035">
    <property type="entry name" value="DHS-like_NAD/FAD-binding_dom"/>
</dbReference>
<dbReference type="GO" id="GO:0050660">
    <property type="term" value="F:flavin adenine dinucleotide binding"/>
    <property type="evidence" value="ECO:0007669"/>
    <property type="project" value="InterPro"/>
</dbReference>
<dbReference type="PANTHER" id="PTHR43153:SF1">
    <property type="entry name" value="ELECTRON TRANSFER FLAVOPROTEIN SUBUNIT ALPHA, MITOCHONDRIAL"/>
    <property type="match status" value="1"/>
</dbReference>
<keyword evidence="5 9" id="KW-0274">FAD</keyword>
<organism evidence="11 12">
    <name type="scientific">Halonatronomonas betaini</name>
    <dbReference type="NCBI Taxonomy" id="2778430"/>
    <lineage>
        <taxon>Bacteria</taxon>
        <taxon>Bacillati</taxon>
        <taxon>Bacillota</taxon>
        <taxon>Clostridia</taxon>
        <taxon>Halanaerobiales</taxon>
        <taxon>Halarsenatibacteraceae</taxon>
        <taxon>Halonatronomonas</taxon>
    </lineage>
</organism>